<dbReference type="OrthoDB" id="9768714at2"/>
<accession>A0A1H0DRU1</accession>
<organism evidence="7 8">
    <name type="scientific">Acetanaerobacterium elongatum</name>
    <dbReference type="NCBI Taxonomy" id="258515"/>
    <lineage>
        <taxon>Bacteria</taxon>
        <taxon>Bacillati</taxon>
        <taxon>Bacillota</taxon>
        <taxon>Clostridia</taxon>
        <taxon>Eubacteriales</taxon>
        <taxon>Oscillospiraceae</taxon>
        <taxon>Acetanaerobacterium</taxon>
    </lineage>
</organism>
<comment type="catalytic activity">
    <reaction evidence="4">
        <text>D-altronate + NAD(+) = keto-D-tagaturonate + NADH + H(+)</text>
        <dbReference type="Rhea" id="RHEA:17813"/>
        <dbReference type="ChEBI" id="CHEBI:15378"/>
        <dbReference type="ChEBI" id="CHEBI:17360"/>
        <dbReference type="ChEBI" id="CHEBI:17886"/>
        <dbReference type="ChEBI" id="CHEBI:57540"/>
        <dbReference type="ChEBI" id="CHEBI:57945"/>
        <dbReference type="EC" id="1.1.1.58"/>
    </reaction>
</comment>
<dbReference type="UniPathway" id="UPA00246"/>
<dbReference type="InterPro" id="IPR036291">
    <property type="entry name" value="NAD(P)-bd_dom_sf"/>
</dbReference>
<dbReference type="InterPro" id="IPR023668">
    <property type="entry name" value="Altronate_OxRdtase"/>
</dbReference>
<comment type="pathway">
    <text evidence="4">Carbohydrate metabolism; pentose and glucuronate interconversion.</text>
</comment>
<dbReference type="Pfam" id="PF08125">
    <property type="entry name" value="Mannitol_dh_C"/>
    <property type="match status" value="1"/>
</dbReference>
<keyword evidence="1 4" id="KW-0560">Oxidoreductase</keyword>
<dbReference type="GO" id="GO:0019698">
    <property type="term" value="P:D-galacturonate catabolic process"/>
    <property type="evidence" value="ECO:0007669"/>
    <property type="project" value="TreeGrafter"/>
</dbReference>
<dbReference type="GO" id="GO:0005829">
    <property type="term" value="C:cytosol"/>
    <property type="evidence" value="ECO:0007669"/>
    <property type="project" value="TreeGrafter"/>
</dbReference>
<dbReference type="HAMAP" id="MF_00670">
    <property type="entry name" value="Altron_oxidoreduct"/>
    <property type="match status" value="1"/>
</dbReference>
<evidence type="ECO:0000259" key="6">
    <source>
        <dbReference type="Pfam" id="PF08125"/>
    </source>
</evidence>
<dbReference type="Proteomes" id="UP000199182">
    <property type="component" value="Unassembled WGS sequence"/>
</dbReference>
<dbReference type="AlphaFoldDB" id="A0A1H0DRU1"/>
<dbReference type="NCBIfam" id="NF002969">
    <property type="entry name" value="PRK03643.1"/>
    <property type="match status" value="1"/>
</dbReference>
<dbReference type="STRING" id="258515.SAMN05192585_1303"/>
<dbReference type="InterPro" id="IPR008927">
    <property type="entry name" value="6-PGluconate_DH-like_C_sf"/>
</dbReference>
<evidence type="ECO:0000313" key="8">
    <source>
        <dbReference type="Proteomes" id="UP000199182"/>
    </source>
</evidence>
<dbReference type="SUPFAM" id="SSF51735">
    <property type="entry name" value="NAD(P)-binding Rossmann-fold domains"/>
    <property type="match status" value="1"/>
</dbReference>
<dbReference type="Gene3D" id="3.40.50.720">
    <property type="entry name" value="NAD(P)-binding Rossmann-like Domain"/>
    <property type="match status" value="1"/>
</dbReference>
<evidence type="ECO:0000256" key="3">
    <source>
        <dbReference type="ARBA" id="ARBA00048615"/>
    </source>
</evidence>
<sequence length="484" mass="54653">MVRLSKEIYPEYKQYPIKVLQFGEGNFLRAFVNWQIDKMNREANFNGSAAVLQPLPQGMVIPALNEQDRLFTLFLQGIKDGKAVREHCVINSIGAALNPYADYDAFMGLAKEEELRFIVSNTTEAGIAFDENDKLEDRPANSYPAKLTAFLYKRFQAFSGDKAKGFIIIPCELIDRNGEKLKEIVLQYAKLWNLGDAFVSWLEEANTFCCSLVDRIVTGYPKDTIDSITEELGYEDKVVDVCEQFYLWVIEGPLWIKNELPFEKAGLNIKLVNDMTPYRTRKVRILNGAHTTLVPVAYLLGLDTVGKSVTDSVAGSFIRSAIYEEIIPTLDLPKSELEEFAQAVLERFENPFVNHYLMSIALNSFSKYETRVLPSLLEYLKRNNTLPKRLVFSLAALLEFYKGKRGSEAIALNDEPEVLELMAKLWAKADGSAESLHSLVTEVLAFKHVWKQDLNKVSGLTDAVTNYLAAIEKDGIHKAVSLVQ</sequence>
<dbReference type="EMBL" id="FNID01000030">
    <property type="protein sequence ID" value="SDN72798.1"/>
    <property type="molecule type" value="Genomic_DNA"/>
</dbReference>
<gene>
    <name evidence="4" type="primary">uxaB</name>
    <name evidence="7" type="ORF">SAMN05192585_1303</name>
</gene>
<dbReference type="InterPro" id="IPR013118">
    <property type="entry name" value="Mannitol_DH_C"/>
</dbReference>
<evidence type="ECO:0000256" key="1">
    <source>
        <dbReference type="ARBA" id="ARBA00023002"/>
    </source>
</evidence>
<feature type="domain" description="Mannitol dehydrogenase N-terminal" evidence="5">
    <location>
        <begin position="18"/>
        <end position="260"/>
    </location>
</feature>
<evidence type="ECO:0000313" key="7">
    <source>
        <dbReference type="EMBL" id="SDN72798.1"/>
    </source>
</evidence>
<name>A0A1H0DRU1_9FIRM</name>
<comment type="catalytic activity">
    <reaction evidence="3">
        <text>D-mannitol 1-phosphate + NAD(+) = beta-D-fructose 6-phosphate + NADH + H(+)</text>
        <dbReference type="Rhea" id="RHEA:19661"/>
        <dbReference type="ChEBI" id="CHEBI:15378"/>
        <dbReference type="ChEBI" id="CHEBI:57540"/>
        <dbReference type="ChEBI" id="CHEBI:57634"/>
        <dbReference type="ChEBI" id="CHEBI:57945"/>
        <dbReference type="ChEBI" id="CHEBI:61381"/>
        <dbReference type="EC" id="1.1.1.17"/>
    </reaction>
</comment>
<dbReference type="Gene3D" id="1.10.1040.10">
    <property type="entry name" value="N-(1-d-carboxylethyl)-l-norvaline Dehydrogenase, domain 2"/>
    <property type="match status" value="1"/>
</dbReference>
<evidence type="ECO:0000256" key="4">
    <source>
        <dbReference type="HAMAP-Rule" id="MF_00670"/>
    </source>
</evidence>
<reference evidence="7 8" key="1">
    <citation type="submission" date="2016-10" db="EMBL/GenBank/DDBJ databases">
        <authorList>
            <person name="de Groot N.N."/>
        </authorList>
    </citation>
    <scope>NUCLEOTIDE SEQUENCE [LARGE SCALE GENOMIC DNA]</scope>
    <source>
        <strain evidence="7 8">CGMCC 1.5012</strain>
    </source>
</reference>
<dbReference type="SUPFAM" id="SSF48179">
    <property type="entry name" value="6-phosphogluconate dehydrogenase C-terminal domain-like"/>
    <property type="match status" value="1"/>
</dbReference>
<dbReference type="GO" id="GO:0008926">
    <property type="term" value="F:mannitol-1-phosphate 5-dehydrogenase activity"/>
    <property type="evidence" value="ECO:0007669"/>
    <property type="project" value="UniProtKB-EC"/>
</dbReference>
<feature type="binding site" evidence="4">
    <location>
        <begin position="19"/>
        <end position="30"/>
    </location>
    <ligand>
        <name>NAD(+)</name>
        <dbReference type="ChEBI" id="CHEBI:57540"/>
    </ligand>
</feature>
<keyword evidence="2 4" id="KW-0520">NAD</keyword>
<dbReference type="InterPro" id="IPR013328">
    <property type="entry name" value="6PGD_dom2"/>
</dbReference>
<dbReference type="GO" id="GO:0009026">
    <property type="term" value="F:tagaturonate reductase activity"/>
    <property type="evidence" value="ECO:0007669"/>
    <property type="project" value="UniProtKB-UniRule"/>
</dbReference>
<dbReference type="PANTHER" id="PTHR30524:SF0">
    <property type="entry name" value="ALTRONATE OXIDOREDUCTASE-RELATED"/>
    <property type="match status" value="1"/>
</dbReference>
<dbReference type="InterPro" id="IPR013131">
    <property type="entry name" value="Mannitol_DH_N"/>
</dbReference>
<evidence type="ECO:0000259" key="5">
    <source>
        <dbReference type="Pfam" id="PF01232"/>
    </source>
</evidence>
<comment type="similarity">
    <text evidence="4">Belongs to the mannitol dehydrogenase family. UxaB subfamily.</text>
</comment>
<protein>
    <recommendedName>
        <fullName evidence="4">Altronate oxidoreductase</fullName>
        <ecNumber evidence="4">1.1.1.58</ecNumber>
    </recommendedName>
    <alternativeName>
        <fullName evidence="4">Tagaturonate dehydrogenase</fullName>
    </alternativeName>
    <alternativeName>
        <fullName evidence="4">Tagaturonate reductase</fullName>
    </alternativeName>
</protein>
<dbReference type="Pfam" id="PF01232">
    <property type="entry name" value="Mannitol_dh"/>
    <property type="match status" value="1"/>
</dbReference>
<dbReference type="EC" id="1.1.1.58" evidence="4"/>
<feature type="domain" description="Mannitol dehydrogenase C-terminal" evidence="6">
    <location>
        <begin position="274"/>
        <end position="471"/>
    </location>
</feature>
<keyword evidence="8" id="KW-1185">Reference proteome</keyword>
<dbReference type="RefSeq" id="WP_092641862.1">
    <property type="nucleotide sequence ID" value="NZ_FNID01000030.1"/>
</dbReference>
<dbReference type="PANTHER" id="PTHR30524">
    <property type="entry name" value="MANNITOL-1-PHOSPHATE 5-DEHYDROGENASE"/>
    <property type="match status" value="1"/>
</dbReference>
<evidence type="ECO:0000256" key="2">
    <source>
        <dbReference type="ARBA" id="ARBA00023027"/>
    </source>
</evidence>
<proteinExistence type="inferred from homology"/>
<dbReference type="GO" id="GO:0019592">
    <property type="term" value="P:mannitol catabolic process"/>
    <property type="evidence" value="ECO:0007669"/>
    <property type="project" value="TreeGrafter"/>
</dbReference>